<keyword evidence="3" id="KW-0282">Flagellum</keyword>
<sequence length="208" mass="21322">MAAGAGRAEGAAAAASTAALREPAPASPAERSAPAQPLRRDEVAALVTTPGTDTGAAPVHATESASAVASTARAVPAHGPALLQALGERLQVQIAQRSEHAVIRLDPQAMGSVEIVLRHEAGALQVQLSASHPDVQRQLQSISDALRQDLSQRQYTDVSVNVAAQPGDADGRRRQGGQPQAEERPGRALAEAERGASGSPFSMASSLE</sequence>
<name>A0ABY4S019_AQUTE</name>
<keyword evidence="3" id="KW-0969">Cilium</keyword>
<accession>A0ABY4S019</accession>
<feature type="region of interest" description="Disordered" evidence="1">
    <location>
        <begin position="1"/>
        <end position="39"/>
    </location>
</feature>
<dbReference type="PANTHER" id="PTHR37533:SF2">
    <property type="entry name" value="FLAGELLAR HOOK-LENGTH CONTROL PROTEIN"/>
    <property type="match status" value="1"/>
</dbReference>
<dbReference type="PANTHER" id="PTHR37533">
    <property type="entry name" value="FLAGELLAR HOOK-LENGTH CONTROL PROTEIN"/>
    <property type="match status" value="1"/>
</dbReference>
<dbReference type="Gene3D" id="3.30.750.140">
    <property type="match status" value="1"/>
</dbReference>
<keyword evidence="4" id="KW-1185">Reference proteome</keyword>
<dbReference type="Proteomes" id="UP001056201">
    <property type="component" value="Chromosome 1"/>
</dbReference>
<evidence type="ECO:0000313" key="3">
    <source>
        <dbReference type="EMBL" id="URI06262.1"/>
    </source>
</evidence>
<dbReference type="EMBL" id="CP097635">
    <property type="protein sequence ID" value="URI06262.1"/>
    <property type="molecule type" value="Genomic_DNA"/>
</dbReference>
<dbReference type="InterPro" id="IPR038610">
    <property type="entry name" value="FliK-like_C_sf"/>
</dbReference>
<proteinExistence type="predicted"/>
<keyword evidence="3" id="KW-0966">Cell projection</keyword>
<dbReference type="InterPro" id="IPR052563">
    <property type="entry name" value="FliK"/>
</dbReference>
<evidence type="ECO:0000259" key="2">
    <source>
        <dbReference type="Pfam" id="PF02120"/>
    </source>
</evidence>
<feature type="compositionally biased region" description="Low complexity" evidence="1">
    <location>
        <begin position="1"/>
        <end position="35"/>
    </location>
</feature>
<dbReference type="CDD" id="cd17470">
    <property type="entry name" value="T3SS_Flik_C"/>
    <property type="match status" value="1"/>
</dbReference>
<evidence type="ECO:0000256" key="1">
    <source>
        <dbReference type="SAM" id="MobiDB-lite"/>
    </source>
</evidence>
<protein>
    <submittedName>
        <fullName evidence="3">Flagellar hook-length control protein FliK</fullName>
    </submittedName>
</protein>
<gene>
    <name evidence="3" type="ORF">MW290_10040</name>
</gene>
<dbReference type="Pfam" id="PF02120">
    <property type="entry name" value="Flg_hook"/>
    <property type="match status" value="1"/>
</dbReference>
<feature type="region of interest" description="Disordered" evidence="1">
    <location>
        <begin position="164"/>
        <end position="208"/>
    </location>
</feature>
<dbReference type="InterPro" id="IPR021136">
    <property type="entry name" value="Flagellar_hook_control-like_C"/>
</dbReference>
<evidence type="ECO:0000313" key="4">
    <source>
        <dbReference type="Proteomes" id="UP001056201"/>
    </source>
</evidence>
<feature type="compositionally biased region" description="Basic and acidic residues" evidence="1">
    <location>
        <begin position="181"/>
        <end position="194"/>
    </location>
</feature>
<reference evidence="3" key="1">
    <citation type="submission" date="2022-05" db="EMBL/GenBank/DDBJ databases">
        <title>An RpoN-dependent PEP-CTERM gene is involved in floc formation of an Aquincola tertiaricarbonis strain.</title>
        <authorList>
            <person name="Qiu D."/>
            <person name="Xia M."/>
        </authorList>
    </citation>
    <scope>NUCLEOTIDE SEQUENCE</scope>
    <source>
        <strain evidence="3">RN12</strain>
    </source>
</reference>
<feature type="compositionally biased region" description="Polar residues" evidence="1">
    <location>
        <begin position="199"/>
        <end position="208"/>
    </location>
</feature>
<organism evidence="3 4">
    <name type="scientific">Aquincola tertiaricarbonis</name>
    <dbReference type="NCBI Taxonomy" id="391953"/>
    <lineage>
        <taxon>Bacteria</taxon>
        <taxon>Pseudomonadati</taxon>
        <taxon>Pseudomonadota</taxon>
        <taxon>Betaproteobacteria</taxon>
        <taxon>Burkholderiales</taxon>
        <taxon>Sphaerotilaceae</taxon>
        <taxon>Aquincola</taxon>
    </lineage>
</organism>
<feature type="domain" description="Flagellar hook-length control protein-like C-terminal" evidence="2">
    <location>
        <begin position="88"/>
        <end position="168"/>
    </location>
</feature>